<dbReference type="Gene3D" id="1.10.1510.10">
    <property type="entry name" value="Uncharacterised protein YqeY/AIM41 PF09424, N-terminal domain"/>
    <property type="match status" value="1"/>
</dbReference>
<reference evidence="1 2" key="1">
    <citation type="journal article" date="2015" name="Nature">
        <title>rRNA introns, odd ribosomes, and small enigmatic genomes across a large radiation of phyla.</title>
        <authorList>
            <person name="Brown C.T."/>
            <person name="Hug L.A."/>
            <person name="Thomas B.C."/>
            <person name="Sharon I."/>
            <person name="Castelle C.J."/>
            <person name="Singh A."/>
            <person name="Wilkins M.J."/>
            <person name="Williams K.H."/>
            <person name="Banfield J.F."/>
        </authorList>
    </citation>
    <scope>NUCLEOTIDE SEQUENCE [LARGE SCALE GENOMIC DNA]</scope>
</reference>
<gene>
    <name evidence="1" type="ORF">UU65_C0001G0057</name>
</gene>
<dbReference type="InterPro" id="IPR019004">
    <property type="entry name" value="YqeY/Aim41"/>
</dbReference>
<organism evidence="1 2">
    <name type="scientific">candidate division CPR2 bacterium GW2011_GWC1_41_48</name>
    <dbReference type="NCBI Taxonomy" id="1618344"/>
    <lineage>
        <taxon>Bacteria</taxon>
        <taxon>Bacteria division CPR2</taxon>
    </lineage>
</organism>
<accession>A0A0G0WC75</accession>
<protein>
    <recommendedName>
        <fullName evidence="3">GatB/YqeY domain-containing protein</fullName>
    </recommendedName>
</protein>
<dbReference type="InterPro" id="IPR023168">
    <property type="entry name" value="GatB_Yqey_C_2"/>
</dbReference>
<dbReference type="Proteomes" id="UP000033869">
    <property type="component" value="Unassembled WGS sequence"/>
</dbReference>
<dbReference type="Pfam" id="PF09424">
    <property type="entry name" value="YqeY"/>
    <property type="match status" value="1"/>
</dbReference>
<dbReference type="InterPro" id="IPR003789">
    <property type="entry name" value="Asn/Gln_tRNA_amidoTrase-B-like"/>
</dbReference>
<dbReference type="Gene3D" id="1.10.10.410">
    <property type="match status" value="1"/>
</dbReference>
<dbReference type="SUPFAM" id="SSF89095">
    <property type="entry name" value="GatB/YqeY motif"/>
    <property type="match status" value="1"/>
</dbReference>
<dbReference type="GO" id="GO:0016884">
    <property type="term" value="F:carbon-nitrogen ligase activity, with glutamine as amido-N-donor"/>
    <property type="evidence" value="ECO:0007669"/>
    <property type="project" value="InterPro"/>
</dbReference>
<evidence type="ECO:0008006" key="3">
    <source>
        <dbReference type="Google" id="ProtNLM"/>
    </source>
</evidence>
<dbReference type="AlphaFoldDB" id="A0A0G0WC75"/>
<dbReference type="EMBL" id="LCBL01000001">
    <property type="protein sequence ID" value="KKS09652.1"/>
    <property type="molecule type" value="Genomic_DNA"/>
</dbReference>
<dbReference type="PANTHER" id="PTHR28055:SF1">
    <property type="entry name" value="ALTERED INHERITANCE OF MITOCHONDRIA PROTEIN 41, MITOCHONDRIAL"/>
    <property type="match status" value="1"/>
</dbReference>
<evidence type="ECO:0000313" key="2">
    <source>
        <dbReference type="Proteomes" id="UP000033869"/>
    </source>
</evidence>
<name>A0A0G0WC75_UNCC2</name>
<comment type="caution">
    <text evidence="1">The sequence shown here is derived from an EMBL/GenBank/DDBJ whole genome shotgun (WGS) entry which is preliminary data.</text>
</comment>
<proteinExistence type="predicted"/>
<dbReference type="InterPro" id="IPR042184">
    <property type="entry name" value="YqeY/Aim41_N"/>
</dbReference>
<evidence type="ECO:0000313" key="1">
    <source>
        <dbReference type="EMBL" id="KKS09652.1"/>
    </source>
</evidence>
<dbReference type="PANTHER" id="PTHR28055">
    <property type="entry name" value="ALTERED INHERITANCE OF MITOCHONDRIA PROTEIN 41, MITOCHONDRIAL"/>
    <property type="match status" value="1"/>
</dbReference>
<dbReference type="PATRIC" id="fig|1618344.3.peg.59"/>
<sequence>MLVDKINIELKEALKNRREKELSVLRLIKSALKNEEISKKHPLSEEEAIYILDRQAKQREDAILAYEKAGRTDLAEKEQQELLIISKYRPKKMGEDEVIAEVKKVLEGLGASDFGQAMKQVMSELKGKADGRLVSEIVKAEFNKK</sequence>